<gene>
    <name evidence="2" type="ORF">TASK_LOCUS8604</name>
</gene>
<name>A0A0R3WCY9_TAEAS</name>
<evidence type="ECO:0000259" key="1">
    <source>
        <dbReference type="Pfam" id="PF18997"/>
    </source>
</evidence>
<protein>
    <submittedName>
        <fullName evidence="4">DUF5727 domain-containing protein</fullName>
    </submittedName>
</protein>
<sequence>MLTEGSQNQVSIEGGPCKVNDEIWGSPCRLEAGRAFITVQDVELQERLINLKDPTSDEPFVVTHFVRCCNFPQSAKDEVDPHTSFVKGLTSFHINIAVRGADSENTVNHTPCWPL</sequence>
<dbReference type="InterPro" id="IPR043785">
    <property type="entry name" value="DUF5727"/>
</dbReference>
<dbReference type="Proteomes" id="UP000282613">
    <property type="component" value="Unassembled WGS sequence"/>
</dbReference>
<feature type="domain" description="DUF5727" evidence="1">
    <location>
        <begin position="9"/>
        <end position="107"/>
    </location>
</feature>
<accession>A0A0R3WCY9</accession>
<keyword evidence="3" id="KW-1185">Reference proteome</keyword>
<organism evidence="4">
    <name type="scientific">Taenia asiatica</name>
    <name type="common">Asian tapeworm</name>
    <dbReference type="NCBI Taxonomy" id="60517"/>
    <lineage>
        <taxon>Eukaryota</taxon>
        <taxon>Metazoa</taxon>
        <taxon>Spiralia</taxon>
        <taxon>Lophotrochozoa</taxon>
        <taxon>Platyhelminthes</taxon>
        <taxon>Cestoda</taxon>
        <taxon>Eucestoda</taxon>
        <taxon>Cyclophyllidea</taxon>
        <taxon>Taeniidae</taxon>
        <taxon>Taenia</taxon>
    </lineage>
</organism>
<evidence type="ECO:0000313" key="3">
    <source>
        <dbReference type="Proteomes" id="UP000282613"/>
    </source>
</evidence>
<dbReference type="WBParaSite" id="TASK_0000860301-mRNA-1">
    <property type="protein sequence ID" value="TASK_0000860301-mRNA-1"/>
    <property type="gene ID" value="TASK_0000860301"/>
</dbReference>
<reference evidence="2 3" key="2">
    <citation type="submission" date="2018-11" db="EMBL/GenBank/DDBJ databases">
        <authorList>
            <consortium name="Pathogen Informatics"/>
        </authorList>
    </citation>
    <scope>NUCLEOTIDE SEQUENCE [LARGE SCALE GENOMIC DNA]</scope>
</reference>
<reference evidence="4" key="1">
    <citation type="submission" date="2017-02" db="UniProtKB">
        <authorList>
            <consortium name="WormBaseParasite"/>
        </authorList>
    </citation>
    <scope>IDENTIFICATION</scope>
</reference>
<dbReference type="Pfam" id="PF18997">
    <property type="entry name" value="DUF5727"/>
    <property type="match status" value="1"/>
</dbReference>
<evidence type="ECO:0000313" key="2">
    <source>
        <dbReference type="EMBL" id="VDK40645.1"/>
    </source>
</evidence>
<proteinExistence type="predicted"/>
<dbReference type="EMBL" id="UYRS01018839">
    <property type="protein sequence ID" value="VDK40645.1"/>
    <property type="molecule type" value="Genomic_DNA"/>
</dbReference>
<evidence type="ECO:0000313" key="4">
    <source>
        <dbReference type="WBParaSite" id="TASK_0000860301-mRNA-1"/>
    </source>
</evidence>
<dbReference type="AlphaFoldDB" id="A0A0R3WCY9"/>